<comment type="similarity">
    <text evidence="2 9">Belongs to the zinc-containing alcohol dehydrogenase family.</text>
</comment>
<dbReference type="Gene3D" id="3.40.50.720">
    <property type="entry name" value="NAD(P)-binding Rossmann-like Domain"/>
    <property type="match status" value="1"/>
</dbReference>
<dbReference type="PhylomeDB" id="T1IX42"/>
<dbReference type="Pfam" id="PF00107">
    <property type="entry name" value="ADH_zinc_N"/>
    <property type="match status" value="1"/>
</dbReference>
<keyword evidence="3 9" id="KW-0479">Metal-binding</keyword>
<organism evidence="11 12">
    <name type="scientific">Strigamia maritima</name>
    <name type="common">European centipede</name>
    <name type="synonym">Geophilus maritimus</name>
    <dbReference type="NCBI Taxonomy" id="126957"/>
    <lineage>
        <taxon>Eukaryota</taxon>
        <taxon>Metazoa</taxon>
        <taxon>Ecdysozoa</taxon>
        <taxon>Arthropoda</taxon>
        <taxon>Myriapoda</taxon>
        <taxon>Chilopoda</taxon>
        <taxon>Pleurostigmophora</taxon>
        <taxon>Geophilomorpha</taxon>
        <taxon>Linotaeniidae</taxon>
        <taxon>Strigamia</taxon>
    </lineage>
</organism>
<dbReference type="InterPro" id="IPR045306">
    <property type="entry name" value="SDH-like"/>
</dbReference>
<reference evidence="11" key="2">
    <citation type="submission" date="2015-02" db="UniProtKB">
        <authorList>
            <consortium name="EnsemblMetazoa"/>
        </authorList>
    </citation>
    <scope>IDENTIFICATION</scope>
</reference>
<dbReference type="EMBL" id="JH431640">
    <property type="status" value="NOT_ANNOTATED_CDS"/>
    <property type="molecule type" value="Genomic_DNA"/>
</dbReference>
<evidence type="ECO:0000256" key="1">
    <source>
        <dbReference type="ARBA" id="ARBA00001947"/>
    </source>
</evidence>
<dbReference type="SUPFAM" id="SSF50129">
    <property type="entry name" value="GroES-like"/>
    <property type="match status" value="1"/>
</dbReference>
<dbReference type="CDD" id="cd05285">
    <property type="entry name" value="sorbitol_DH"/>
    <property type="match status" value="1"/>
</dbReference>
<evidence type="ECO:0000256" key="6">
    <source>
        <dbReference type="ARBA" id="ARBA00023027"/>
    </source>
</evidence>
<dbReference type="PROSITE" id="PS00059">
    <property type="entry name" value="ADH_ZINC"/>
    <property type="match status" value="1"/>
</dbReference>
<dbReference type="InterPro" id="IPR013154">
    <property type="entry name" value="ADH-like_N"/>
</dbReference>
<dbReference type="HOGENOM" id="CLU_026673_11_5_1"/>
<dbReference type="Gene3D" id="3.90.180.10">
    <property type="entry name" value="Medium-chain alcohol dehydrogenases, catalytic domain"/>
    <property type="match status" value="1"/>
</dbReference>
<dbReference type="FunFam" id="3.40.50.720:FF:000068">
    <property type="entry name" value="Sorbitol dehydrogenase"/>
    <property type="match status" value="1"/>
</dbReference>
<dbReference type="InterPro" id="IPR011032">
    <property type="entry name" value="GroES-like_sf"/>
</dbReference>
<dbReference type="OMA" id="FETWYAM"/>
<name>T1IX42_STRMM</name>
<dbReference type="GO" id="GO:0006062">
    <property type="term" value="P:sorbitol catabolic process"/>
    <property type="evidence" value="ECO:0007669"/>
    <property type="project" value="TreeGrafter"/>
</dbReference>
<evidence type="ECO:0000256" key="4">
    <source>
        <dbReference type="ARBA" id="ARBA00022833"/>
    </source>
</evidence>
<evidence type="ECO:0000313" key="12">
    <source>
        <dbReference type="Proteomes" id="UP000014500"/>
    </source>
</evidence>
<evidence type="ECO:0000256" key="2">
    <source>
        <dbReference type="ARBA" id="ARBA00008072"/>
    </source>
</evidence>
<dbReference type="GO" id="GO:0003939">
    <property type="term" value="F:L-iditol 2-dehydrogenase (NAD+) activity"/>
    <property type="evidence" value="ECO:0007669"/>
    <property type="project" value="TreeGrafter"/>
</dbReference>
<dbReference type="Proteomes" id="UP000014500">
    <property type="component" value="Unassembled WGS sequence"/>
</dbReference>
<dbReference type="STRING" id="126957.T1IX42"/>
<dbReference type="Pfam" id="PF08240">
    <property type="entry name" value="ADH_N"/>
    <property type="match status" value="1"/>
</dbReference>
<dbReference type="SMART" id="SM00829">
    <property type="entry name" value="PKS_ER"/>
    <property type="match status" value="1"/>
</dbReference>
<reference evidence="12" key="1">
    <citation type="submission" date="2011-05" db="EMBL/GenBank/DDBJ databases">
        <authorList>
            <person name="Richards S.R."/>
            <person name="Qu J."/>
            <person name="Jiang H."/>
            <person name="Jhangiani S.N."/>
            <person name="Agravi P."/>
            <person name="Goodspeed R."/>
            <person name="Gross S."/>
            <person name="Mandapat C."/>
            <person name="Jackson L."/>
            <person name="Mathew T."/>
            <person name="Pu L."/>
            <person name="Thornton R."/>
            <person name="Saada N."/>
            <person name="Wilczek-Boney K.B."/>
            <person name="Lee S."/>
            <person name="Kovar C."/>
            <person name="Wu Y."/>
            <person name="Scherer S.E."/>
            <person name="Worley K.C."/>
            <person name="Muzny D.M."/>
            <person name="Gibbs R."/>
        </authorList>
    </citation>
    <scope>NUCLEOTIDE SEQUENCE</scope>
    <source>
        <strain evidence="12">Brora</strain>
    </source>
</reference>
<dbReference type="EnsemblMetazoa" id="SMAR005773-RA">
    <property type="protein sequence ID" value="SMAR005773-PA"/>
    <property type="gene ID" value="SMAR005773"/>
</dbReference>
<evidence type="ECO:0000256" key="8">
    <source>
        <dbReference type="ARBA" id="ARBA00032485"/>
    </source>
</evidence>
<dbReference type="InterPro" id="IPR036291">
    <property type="entry name" value="NAD(P)-bd_dom_sf"/>
</dbReference>
<keyword evidence="12" id="KW-1185">Reference proteome</keyword>
<protein>
    <recommendedName>
        <fullName evidence="7">Sorbitol dehydrogenase</fullName>
    </recommendedName>
    <alternativeName>
        <fullName evidence="8">Polyol dehydrogenase</fullName>
    </alternativeName>
</protein>
<dbReference type="AlphaFoldDB" id="T1IX42"/>
<dbReference type="PANTHER" id="PTHR43161">
    <property type="entry name" value="SORBITOL DEHYDROGENASE"/>
    <property type="match status" value="1"/>
</dbReference>
<keyword evidence="5" id="KW-0560">Oxidoreductase</keyword>
<dbReference type="SUPFAM" id="SSF51735">
    <property type="entry name" value="NAD(P)-binding Rossmann-fold domains"/>
    <property type="match status" value="1"/>
</dbReference>
<dbReference type="InterPro" id="IPR020843">
    <property type="entry name" value="ER"/>
</dbReference>
<sequence>MAATDDINIIDNLSLVLHKTKDLRLEQRPIPEIGDNDCLVAINSVGICGSDVHYWIDGRIADFIVTEPLVLGHEASGTIAKVGRKVKNFKKGDRVALEVGIPCRACHFCKNGRYNLCPKIKFAATPPHNGTLTRFYAQPEDFCFKLPENVSFEEGALVEPLSVAVSACSKGKVSVGEKVLILGSGPIGLLCMMVAKSAGIFKCCITDVDLGRLEFAEELGADHKLLINDGMTEKDIVNKIEEIMNGKPDVTIECSGAESAIRTGILATKEGGRLVLVGMGPSEVKVPLLIAAVKEVDIIGNFRYCNCYPTALALIATGKVEVMKLITHCFNMENSLEAFEVSRSARDGAVKVMIKCAQETQPRSE</sequence>
<accession>T1IX42</accession>
<proteinExistence type="inferred from homology"/>
<keyword evidence="6" id="KW-0520">NAD</keyword>
<evidence type="ECO:0000313" key="11">
    <source>
        <dbReference type="EnsemblMetazoa" id="SMAR005773-PA"/>
    </source>
</evidence>
<feature type="domain" description="Enoyl reductase (ER)" evidence="10">
    <location>
        <begin position="19"/>
        <end position="354"/>
    </location>
</feature>
<evidence type="ECO:0000256" key="3">
    <source>
        <dbReference type="ARBA" id="ARBA00022723"/>
    </source>
</evidence>
<evidence type="ECO:0000256" key="7">
    <source>
        <dbReference type="ARBA" id="ARBA00026132"/>
    </source>
</evidence>
<evidence type="ECO:0000256" key="9">
    <source>
        <dbReference type="RuleBase" id="RU361277"/>
    </source>
</evidence>
<dbReference type="eggNOG" id="KOG0024">
    <property type="taxonomic scope" value="Eukaryota"/>
</dbReference>
<keyword evidence="4 9" id="KW-0862">Zinc</keyword>
<dbReference type="PANTHER" id="PTHR43161:SF9">
    <property type="entry name" value="SORBITOL DEHYDROGENASE"/>
    <property type="match status" value="1"/>
</dbReference>
<dbReference type="InterPro" id="IPR002328">
    <property type="entry name" value="ADH_Zn_CS"/>
</dbReference>
<dbReference type="GO" id="GO:0008270">
    <property type="term" value="F:zinc ion binding"/>
    <property type="evidence" value="ECO:0007669"/>
    <property type="project" value="InterPro"/>
</dbReference>
<dbReference type="InterPro" id="IPR013149">
    <property type="entry name" value="ADH-like_C"/>
</dbReference>
<evidence type="ECO:0000256" key="5">
    <source>
        <dbReference type="ARBA" id="ARBA00023002"/>
    </source>
</evidence>
<comment type="cofactor">
    <cofactor evidence="1 9">
        <name>Zn(2+)</name>
        <dbReference type="ChEBI" id="CHEBI:29105"/>
    </cofactor>
</comment>
<evidence type="ECO:0000259" key="10">
    <source>
        <dbReference type="SMART" id="SM00829"/>
    </source>
</evidence>